<name>A0A1Y6CH12_9PROT</name>
<feature type="signal peptide" evidence="1">
    <location>
        <begin position="1"/>
        <end position="21"/>
    </location>
</feature>
<sequence>MRLLTKALAISCCAAFPVAFAAAARADCTIPGYAADAEPRLGGSASCDDIATFNIQTPRGPRQVHMVRDQTIRDDWAVPVETTRMAIERSAETLREIGRGTVPNLLVVVTGLLPSATAPDPRDPEAVEADRRSFAEGVADGRSGDECLILVYPGNVAEEELDVMVAHEFFHCVQYALAPEQMRGRRAGRPDDWWVEGSAEWFANLAYPERDASASYLPAYDKRTPDHPIVDSSYDAFVFWSWYGRSWGPAAVLNYLHLAPDGGKAAQLDAAAEVIDREHWQEYLQDYLDRDLLYPDARRLPVNPKPGESFLWTEDATRSLKGERLALYRADLIFTCGRWTIETRDEVGGWKVRDPAETGGWRELPERIEVEAGEEKRFRLGGIGLTDEGFRLTIQATRDEAGREACGCGGYRERTRGADHDSCLVGTWRLTSGGLNEWLATQLEAIERASGTWASYDTETTADDEGRKLTVGGDGRYHYGVSTIGTTTDAYTEKGDHYGSRIRASGGGAGYWSTKNGILDVCALSEASAGTAELILKDERMTVRLPQYFSEHLYSAGYVYDCSEGHLHLRIARMPGAPAPMEWDYEKVGPGPPPDDP</sequence>
<feature type="chain" id="PRO_5013164846" evidence="1">
    <location>
        <begin position="22"/>
        <end position="597"/>
    </location>
</feature>
<dbReference type="Proteomes" id="UP000192917">
    <property type="component" value="Unassembled WGS sequence"/>
</dbReference>
<dbReference type="RefSeq" id="WP_085125250.1">
    <property type="nucleotide sequence ID" value="NZ_FWZX01000025.1"/>
</dbReference>
<proteinExistence type="predicted"/>
<dbReference type="STRING" id="560819.SAMN05428998_12592"/>
<dbReference type="AlphaFoldDB" id="A0A1Y6CH12"/>
<gene>
    <name evidence="2" type="ORF">SAMN05428998_12592</name>
</gene>
<accession>A0A1Y6CH12</accession>
<protein>
    <submittedName>
        <fullName evidence="2">Uncharacterized protein</fullName>
    </submittedName>
</protein>
<dbReference type="EMBL" id="FWZX01000025">
    <property type="protein sequence ID" value="SMF64745.1"/>
    <property type="molecule type" value="Genomic_DNA"/>
</dbReference>
<keyword evidence="3" id="KW-1185">Reference proteome</keyword>
<evidence type="ECO:0000256" key="1">
    <source>
        <dbReference type="SAM" id="SignalP"/>
    </source>
</evidence>
<evidence type="ECO:0000313" key="3">
    <source>
        <dbReference type="Proteomes" id="UP000192917"/>
    </source>
</evidence>
<organism evidence="2 3">
    <name type="scientific">Tistlia consotensis USBA 355</name>
    <dbReference type="NCBI Taxonomy" id="560819"/>
    <lineage>
        <taxon>Bacteria</taxon>
        <taxon>Pseudomonadati</taxon>
        <taxon>Pseudomonadota</taxon>
        <taxon>Alphaproteobacteria</taxon>
        <taxon>Rhodospirillales</taxon>
        <taxon>Rhodovibrionaceae</taxon>
        <taxon>Tistlia</taxon>
    </lineage>
</organism>
<reference evidence="2 3" key="1">
    <citation type="submission" date="2017-04" db="EMBL/GenBank/DDBJ databases">
        <authorList>
            <person name="Afonso C.L."/>
            <person name="Miller P.J."/>
            <person name="Scott M.A."/>
            <person name="Spackman E."/>
            <person name="Goraichik I."/>
            <person name="Dimitrov K.M."/>
            <person name="Suarez D.L."/>
            <person name="Swayne D.E."/>
        </authorList>
    </citation>
    <scope>NUCLEOTIDE SEQUENCE [LARGE SCALE GENOMIC DNA]</scope>
    <source>
        <strain evidence="2 3">USBA 355</strain>
    </source>
</reference>
<keyword evidence="1" id="KW-0732">Signal</keyword>
<evidence type="ECO:0000313" key="2">
    <source>
        <dbReference type="EMBL" id="SMF64745.1"/>
    </source>
</evidence>